<sequence>MNSVIRSLFTIIALLILVGGIAMLATSGMPTIYGLALPVWALVLAMIAQWLGFLHAYAFQTERYYDLIGALTNIAVVVFVIALAERADARSYLLAACILFWALRLGSFLFLRILKEGGDGRFDEIKPHFFRFLLTWTLQGVWIFLIQLCALLAIGADSTENGLGLFALLGSCCWLAGMVIESLADWQKRQFRANPANDGRFITEGLWAWSRHPNYFGEIFVWVGVAVMALPVLNGWMLLGLLSPCFVIFLLTKVSGIPLLEERADKRWGAEPEYIKYKNITPVLLPKMPRKT</sequence>
<keyword evidence="1" id="KW-0472">Membrane</keyword>
<protein>
    <submittedName>
        <fullName evidence="2">DUF1295 domain-containing protein</fullName>
    </submittedName>
</protein>
<feature type="transmembrane region" description="Helical" evidence="1">
    <location>
        <begin position="64"/>
        <end position="84"/>
    </location>
</feature>
<feature type="transmembrane region" description="Helical" evidence="1">
    <location>
        <begin position="132"/>
        <end position="156"/>
    </location>
</feature>
<dbReference type="RefSeq" id="WP_219042309.1">
    <property type="nucleotide sequence ID" value="NZ_JAHWDQ010000001.1"/>
</dbReference>
<comment type="caution">
    <text evidence="2">The sequence shown here is derived from an EMBL/GenBank/DDBJ whole genome shotgun (WGS) entry which is preliminary data.</text>
</comment>
<gene>
    <name evidence="2" type="ORF">KXJ70_04820</name>
</gene>
<evidence type="ECO:0000256" key="1">
    <source>
        <dbReference type="SAM" id="Phobius"/>
    </source>
</evidence>
<organism evidence="2 3">
    <name type="scientific">Zhongshania aquimaris</name>
    <dbReference type="NCBI Taxonomy" id="2857107"/>
    <lineage>
        <taxon>Bacteria</taxon>
        <taxon>Pseudomonadati</taxon>
        <taxon>Pseudomonadota</taxon>
        <taxon>Gammaproteobacteria</taxon>
        <taxon>Cellvibrionales</taxon>
        <taxon>Spongiibacteraceae</taxon>
        <taxon>Zhongshania</taxon>
    </lineage>
</organism>
<dbReference type="PROSITE" id="PS50244">
    <property type="entry name" value="S5A_REDUCTASE"/>
    <property type="match status" value="1"/>
</dbReference>
<keyword evidence="1" id="KW-1133">Transmembrane helix</keyword>
<evidence type="ECO:0000313" key="3">
    <source>
        <dbReference type="Proteomes" id="UP001166291"/>
    </source>
</evidence>
<feature type="transmembrane region" description="Helical" evidence="1">
    <location>
        <begin position="32"/>
        <end position="52"/>
    </location>
</feature>
<evidence type="ECO:0000313" key="2">
    <source>
        <dbReference type="EMBL" id="MBW2940084.1"/>
    </source>
</evidence>
<dbReference type="PANTHER" id="PTHR32251:SF17">
    <property type="entry name" value="STEROID 5-ALPHA REDUCTASE C-TERMINAL DOMAIN-CONTAINING PROTEIN"/>
    <property type="match status" value="1"/>
</dbReference>
<feature type="transmembrane region" description="Helical" evidence="1">
    <location>
        <begin position="215"/>
        <end position="233"/>
    </location>
</feature>
<name>A0ABS6VP34_9GAMM</name>
<dbReference type="PANTHER" id="PTHR32251">
    <property type="entry name" value="3-OXO-5-ALPHA-STEROID 4-DEHYDROGENASE"/>
    <property type="match status" value="1"/>
</dbReference>
<accession>A0ABS6VP34</accession>
<dbReference type="InterPro" id="IPR010721">
    <property type="entry name" value="UstE-like"/>
</dbReference>
<feature type="transmembrane region" description="Helical" evidence="1">
    <location>
        <begin position="90"/>
        <end position="111"/>
    </location>
</feature>
<feature type="transmembrane region" description="Helical" evidence="1">
    <location>
        <begin position="7"/>
        <end position="26"/>
    </location>
</feature>
<keyword evidence="1" id="KW-0812">Transmembrane</keyword>
<dbReference type="EMBL" id="JAHWDQ010000001">
    <property type="protein sequence ID" value="MBW2940084.1"/>
    <property type="molecule type" value="Genomic_DNA"/>
</dbReference>
<keyword evidence="3" id="KW-1185">Reference proteome</keyword>
<dbReference type="Pfam" id="PF06966">
    <property type="entry name" value="DUF1295"/>
    <property type="match status" value="1"/>
</dbReference>
<reference evidence="2" key="1">
    <citation type="submission" date="2021-07" db="EMBL/GenBank/DDBJ databases">
        <title>Zhongshania sp. CAU 1632 isolated from seawater.</title>
        <authorList>
            <person name="Kim W."/>
        </authorList>
    </citation>
    <scope>NUCLEOTIDE SEQUENCE</scope>
    <source>
        <strain evidence="2">CAU 1632</strain>
    </source>
</reference>
<feature type="transmembrane region" description="Helical" evidence="1">
    <location>
        <begin position="162"/>
        <end position="184"/>
    </location>
</feature>
<dbReference type="Proteomes" id="UP001166291">
    <property type="component" value="Unassembled WGS sequence"/>
</dbReference>
<proteinExistence type="predicted"/>